<proteinExistence type="predicted"/>
<organism evidence="1 2">
    <name type="scientific">Panagrolaimus sp. ES5</name>
    <dbReference type="NCBI Taxonomy" id="591445"/>
    <lineage>
        <taxon>Eukaryota</taxon>
        <taxon>Metazoa</taxon>
        <taxon>Ecdysozoa</taxon>
        <taxon>Nematoda</taxon>
        <taxon>Chromadorea</taxon>
        <taxon>Rhabditida</taxon>
        <taxon>Tylenchina</taxon>
        <taxon>Panagrolaimomorpha</taxon>
        <taxon>Panagrolaimoidea</taxon>
        <taxon>Panagrolaimidae</taxon>
        <taxon>Panagrolaimus</taxon>
    </lineage>
</organism>
<evidence type="ECO:0000313" key="1">
    <source>
        <dbReference type="Proteomes" id="UP000887579"/>
    </source>
</evidence>
<reference evidence="2" key="1">
    <citation type="submission" date="2022-11" db="UniProtKB">
        <authorList>
            <consortium name="WormBaseParasite"/>
        </authorList>
    </citation>
    <scope>IDENTIFICATION</scope>
</reference>
<sequence length="142" mass="15398">MQQPPQDYGNPMQQQQQPPQDYSNPMQHQQVVNAALTNPFGSIQQNAQNLHSAGVSPAVATPEPPSYPAPPSDQSTPNPSPVLPYTNQQSTGSEPVAISQQSGQTLGIYEQTPFSGSDSSYTSPSHFQQQMQQQQPPQMPPQ</sequence>
<evidence type="ECO:0000313" key="2">
    <source>
        <dbReference type="WBParaSite" id="ES5_v2.g28322.t1"/>
    </source>
</evidence>
<name>A0AC34GEY4_9BILA</name>
<protein>
    <submittedName>
        <fullName evidence="2">Uncharacterized protein</fullName>
    </submittedName>
</protein>
<accession>A0AC34GEY4</accession>
<dbReference type="Proteomes" id="UP000887579">
    <property type="component" value="Unplaced"/>
</dbReference>
<dbReference type="WBParaSite" id="ES5_v2.g28322.t1">
    <property type="protein sequence ID" value="ES5_v2.g28322.t1"/>
    <property type="gene ID" value="ES5_v2.g28322"/>
</dbReference>